<organism evidence="1 2">
    <name type="scientific">Paraburkholderia podalyriae</name>
    <dbReference type="NCBI Taxonomy" id="1938811"/>
    <lineage>
        <taxon>Bacteria</taxon>
        <taxon>Pseudomonadati</taxon>
        <taxon>Pseudomonadota</taxon>
        <taxon>Betaproteobacteria</taxon>
        <taxon>Burkholderiales</taxon>
        <taxon>Burkholderiaceae</taxon>
        <taxon>Paraburkholderia</taxon>
    </lineage>
</organism>
<evidence type="ECO:0008006" key="3">
    <source>
        <dbReference type="Google" id="ProtNLM"/>
    </source>
</evidence>
<dbReference type="EMBL" id="VZQQ01000005">
    <property type="protein sequence ID" value="MBC8746406.1"/>
    <property type="molecule type" value="Genomic_DNA"/>
</dbReference>
<accession>A0ABR7PJR2</accession>
<reference evidence="1 2" key="1">
    <citation type="submission" date="2019-09" db="EMBL/GenBank/DDBJ databases">
        <title>Paraburkholderia podalyriae sp. nov., A South African Podalyria-associated rhizobium.</title>
        <authorList>
            <person name="Mavima L."/>
            <person name="Beukes C.W."/>
            <person name="Palmer M."/>
            <person name="De Meyer S.E."/>
            <person name="James E.K."/>
            <person name="Maluk M."/>
            <person name="Avontuur J.R."/>
            <person name="Chan W.Y."/>
            <person name="Venter S.N."/>
            <person name="Steenkamp E.T."/>
        </authorList>
    </citation>
    <scope>NUCLEOTIDE SEQUENCE [LARGE SCALE GENOMIC DNA]</scope>
    <source>
        <strain evidence="1 2">WC7.3b</strain>
    </source>
</reference>
<evidence type="ECO:0000313" key="1">
    <source>
        <dbReference type="EMBL" id="MBC8746406.1"/>
    </source>
</evidence>
<protein>
    <recommendedName>
        <fullName evidence="3">GLUG domain-containing protein</fullName>
    </recommendedName>
</protein>
<sequence length="175" mass="17774">MGTGGVLGGLVGTNNGTISQSFATGSVSPNEHGIGGGLVGINGGTISQSYSAGTVYGPFAAGGLVYVNGGRIEQSFESGLVQGPSFRGPDYGTYGGIAAYNGGGTIAPNVYWDKQTTTRTVDTGDMPQLPPSNGLTTAQMGNPASFDASWDFSPTDAWIIPAGATHPLLRWQLNP</sequence>
<keyword evidence="2" id="KW-1185">Reference proteome</keyword>
<comment type="caution">
    <text evidence="1">The sequence shown here is derived from an EMBL/GenBank/DDBJ whole genome shotgun (WGS) entry which is preliminary data.</text>
</comment>
<name>A0ABR7PJR2_9BURK</name>
<dbReference type="RefSeq" id="WP_187633518.1">
    <property type="nucleotide sequence ID" value="NZ_VZQQ01000005.1"/>
</dbReference>
<evidence type="ECO:0000313" key="2">
    <source>
        <dbReference type="Proteomes" id="UP000736373"/>
    </source>
</evidence>
<gene>
    <name evidence="1" type="ORF">F6X42_07240</name>
</gene>
<dbReference type="Proteomes" id="UP000736373">
    <property type="component" value="Unassembled WGS sequence"/>
</dbReference>
<dbReference type="Gene3D" id="2.160.20.110">
    <property type="match status" value="1"/>
</dbReference>
<proteinExistence type="predicted"/>